<proteinExistence type="inferred from homology"/>
<dbReference type="AlphaFoldDB" id="A0A432MHR4"/>
<dbReference type="InterPro" id="IPR027417">
    <property type="entry name" value="P-loop_NTPase"/>
</dbReference>
<dbReference type="InterPro" id="IPR003439">
    <property type="entry name" value="ABC_transporter-like_ATP-bd"/>
</dbReference>
<protein>
    <submittedName>
        <fullName evidence="6">ABC transporter ATP-binding protein</fullName>
    </submittedName>
</protein>
<sequence>MIEVKDLRVDYDTVCAVHDLSLEVGPGEVCGLIGPNGAGKTTTMRAMLGLIEPTYGQIHLAGVDMRERPRDACRVVAFMPDFPPMYDDLKVWEFLDLFATSYFIPRKQRPGLIDRSLELVGLMEKKHEFVATLSRGMRQRVMLAKTLIPDPKVLLLDEPASGVDPRGRIDLKNVLKRLAIEGKTVLISSHILAEMTEFCTAVAIMERGRMVVSGTVDEVRARVMGAGVLVVEVIGAEEAEAEAALRRVAEADPGASAVERVNGSTFEIPYQGDAEQAAGLLAELVGAGVRVASFSRRKEGLEELFLKVGARELS</sequence>
<evidence type="ECO:0000256" key="1">
    <source>
        <dbReference type="ARBA" id="ARBA00005417"/>
    </source>
</evidence>
<dbReference type="SUPFAM" id="SSF52540">
    <property type="entry name" value="P-loop containing nucleoside triphosphate hydrolases"/>
    <property type="match status" value="1"/>
</dbReference>
<reference evidence="6 7" key="1">
    <citation type="submission" date="2018-12" db="EMBL/GenBank/DDBJ databases">
        <authorList>
            <person name="Toschakov S.V."/>
        </authorList>
    </citation>
    <scope>NUCLEOTIDE SEQUENCE [LARGE SCALE GENOMIC DNA]</scope>
    <source>
        <strain evidence="6 7">GM2012</strain>
    </source>
</reference>
<evidence type="ECO:0000256" key="3">
    <source>
        <dbReference type="ARBA" id="ARBA00022741"/>
    </source>
</evidence>
<keyword evidence="3" id="KW-0547">Nucleotide-binding</keyword>
<keyword evidence="4 6" id="KW-0067">ATP-binding</keyword>
<name>A0A432MHR4_9BACT</name>
<comment type="caution">
    <text evidence="6">The sequence shown here is derived from an EMBL/GenBank/DDBJ whole genome shotgun (WGS) entry which is preliminary data.</text>
</comment>
<dbReference type="InterPro" id="IPR025302">
    <property type="entry name" value="DrrA1/2-like_C"/>
</dbReference>
<dbReference type="SMART" id="SM00382">
    <property type="entry name" value="AAA"/>
    <property type="match status" value="1"/>
</dbReference>
<dbReference type="CDD" id="cd03230">
    <property type="entry name" value="ABC_DR_subfamily_A"/>
    <property type="match status" value="1"/>
</dbReference>
<dbReference type="PROSITE" id="PS50893">
    <property type="entry name" value="ABC_TRANSPORTER_2"/>
    <property type="match status" value="1"/>
</dbReference>
<evidence type="ECO:0000313" key="7">
    <source>
        <dbReference type="Proteomes" id="UP000280296"/>
    </source>
</evidence>
<evidence type="ECO:0000313" key="6">
    <source>
        <dbReference type="EMBL" id="RUL86481.1"/>
    </source>
</evidence>
<feature type="domain" description="ABC transporter" evidence="5">
    <location>
        <begin position="2"/>
        <end position="232"/>
    </location>
</feature>
<keyword evidence="7" id="KW-1185">Reference proteome</keyword>
<dbReference type="Gene3D" id="3.40.50.300">
    <property type="entry name" value="P-loop containing nucleotide triphosphate hydrolases"/>
    <property type="match status" value="1"/>
</dbReference>
<dbReference type="OrthoDB" id="9809205at2"/>
<dbReference type="EMBL" id="RYZH01000031">
    <property type="protein sequence ID" value="RUL86481.1"/>
    <property type="molecule type" value="Genomic_DNA"/>
</dbReference>
<dbReference type="Pfam" id="PF00005">
    <property type="entry name" value="ABC_tran"/>
    <property type="match status" value="1"/>
</dbReference>
<keyword evidence="2" id="KW-0813">Transport</keyword>
<dbReference type="PANTHER" id="PTHR43335:SF3">
    <property type="entry name" value="ABC TRANSPORTER"/>
    <property type="match status" value="1"/>
</dbReference>
<dbReference type="GO" id="GO:0005524">
    <property type="term" value="F:ATP binding"/>
    <property type="evidence" value="ECO:0007669"/>
    <property type="project" value="UniProtKB-KW"/>
</dbReference>
<organism evidence="6 7">
    <name type="scientific">Tautonia sociabilis</name>
    <dbReference type="NCBI Taxonomy" id="2080755"/>
    <lineage>
        <taxon>Bacteria</taxon>
        <taxon>Pseudomonadati</taxon>
        <taxon>Planctomycetota</taxon>
        <taxon>Planctomycetia</taxon>
        <taxon>Isosphaerales</taxon>
        <taxon>Isosphaeraceae</taxon>
        <taxon>Tautonia</taxon>
    </lineage>
</organism>
<dbReference type="PANTHER" id="PTHR43335">
    <property type="entry name" value="ABC TRANSPORTER, ATP-BINDING PROTEIN"/>
    <property type="match status" value="1"/>
</dbReference>
<gene>
    <name evidence="6" type="ORF">TsocGM_16040</name>
</gene>
<dbReference type="Proteomes" id="UP000280296">
    <property type="component" value="Unassembled WGS sequence"/>
</dbReference>
<accession>A0A432MHR4</accession>
<dbReference type="RefSeq" id="WP_126726479.1">
    <property type="nucleotide sequence ID" value="NZ_RYZH01000031.1"/>
</dbReference>
<dbReference type="GO" id="GO:0016887">
    <property type="term" value="F:ATP hydrolysis activity"/>
    <property type="evidence" value="ECO:0007669"/>
    <property type="project" value="InterPro"/>
</dbReference>
<reference evidence="6 7" key="2">
    <citation type="submission" date="2019-01" db="EMBL/GenBank/DDBJ databases">
        <title>Tautonia sociabilis, a novel thermotolerant planctomycete of Isosphaeraceae family, isolated from a 4000 m deep subterranean habitat.</title>
        <authorList>
            <person name="Kovaleva O.L."/>
            <person name="Elcheninov A.G."/>
            <person name="Van Heerden E."/>
            <person name="Toshchakov S.V."/>
            <person name="Novikov A."/>
            <person name="Bonch-Osmolovskaya E.A."/>
            <person name="Kublanov I.V."/>
        </authorList>
    </citation>
    <scope>NUCLEOTIDE SEQUENCE [LARGE SCALE GENOMIC DNA]</scope>
    <source>
        <strain evidence="6 7">GM2012</strain>
    </source>
</reference>
<dbReference type="InterPro" id="IPR003593">
    <property type="entry name" value="AAA+_ATPase"/>
</dbReference>
<evidence type="ECO:0000256" key="2">
    <source>
        <dbReference type="ARBA" id="ARBA00022448"/>
    </source>
</evidence>
<evidence type="ECO:0000259" key="5">
    <source>
        <dbReference type="PROSITE" id="PS50893"/>
    </source>
</evidence>
<evidence type="ECO:0000256" key="4">
    <source>
        <dbReference type="ARBA" id="ARBA00022840"/>
    </source>
</evidence>
<dbReference type="Pfam" id="PF13732">
    <property type="entry name" value="DrrA1-3_C"/>
    <property type="match status" value="1"/>
</dbReference>
<comment type="similarity">
    <text evidence="1">Belongs to the ABC transporter superfamily.</text>
</comment>